<accession>A0AAE3KMW9</accession>
<evidence type="ECO:0000313" key="2">
    <source>
        <dbReference type="EMBL" id="MCP2729930.1"/>
    </source>
</evidence>
<keyword evidence="3" id="KW-1185">Reference proteome</keyword>
<name>A0AAE3KMW9_9CYAN</name>
<dbReference type="Proteomes" id="UP001204953">
    <property type="component" value="Unassembled WGS sequence"/>
</dbReference>
<reference evidence="2" key="1">
    <citation type="submission" date="2022-06" db="EMBL/GenBank/DDBJ databases">
        <title>New cyanobacteria of genus Symplocastrum in benthos of Lake Baikal.</title>
        <authorList>
            <person name="Sorokovikova E."/>
            <person name="Tikhonova I."/>
            <person name="Krasnopeev A."/>
            <person name="Evseev P."/>
            <person name="Gladkikh A."/>
            <person name="Belykh O."/>
        </authorList>
    </citation>
    <scope>NUCLEOTIDE SEQUENCE</scope>
    <source>
        <strain evidence="2">BBK-W-15</strain>
    </source>
</reference>
<feature type="compositionally biased region" description="Polar residues" evidence="1">
    <location>
        <begin position="249"/>
        <end position="268"/>
    </location>
</feature>
<feature type="region of interest" description="Disordered" evidence="1">
    <location>
        <begin position="249"/>
        <end position="272"/>
    </location>
</feature>
<sequence length="340" mass="37571">MSTHIFGIRHHGPGSTRALLQALHALKPDAILVEGPPDADSILPLVVHPDMKPPVALIVYRSDRPRQAVYYPFAVFSPEWQAIQYGLIHGVAVRFMDLPQTHQFGLADLAADLAADGDLAGDGDLVVDGLGDIAGDDNLMSSSPSEITTTEIRFDPLGWLGKAAGYSDGESWWEHLVEQRQDSTDLFTAILEAMTVLRQETPPLLDPIEAKREAYMRKIIRTAQKEGFQKIAVVCGAWHSPALAQIPTTKSKLQTNSPLPTPKNPLQKTHQDDTLLKKLPKIKIEVTWIPWTYGRLSYKSGYGAGVKSPGWYDHLWHSTLKTQNSKLKTQNSTPHSPLPT</sequence>
<dbReference type="InterPro" id="IPR043737">
    <property type="entry name" value="DUF5682"/>
</dbReference>
<dbReference type="EMBL" id="JAMZMM010000154">
    <property type="protein sequence ID" value="MCP2729930.1"/>
    <property type="molecule type" value="Genomic_DNA"/>
</dbReference>
<protein>
    <submittedName>
        <fullName evidence="2">DUF5682 family protein</fullName>
    </submittedName>
</protein>
<proteinExistence type="predicted"/>
<dbReference type="AlphaFoldDB" id="A0AAE3KMW9"/>
<gene>
    <name evidence="2" type="ORF">NJ959_15965</name>
</gene>
<feature type="non-terminal residue" evidence="2">
    <location>
        <position position="340"/>
    </location>
</feature>
<organism evidence="2 3">
    <name type="scientific">Limnofasciculus baicalensis BBK-W-15</name>
    <dbReference type="NCBI Taxonomy" id="2699891"/>
    <lineage>
        <taxon>Bacteria</taxon>
        <taxon>Bacillati</taxon>
        <taxon>Cyanobacteriota</taxon>
        <taxon>Cyanophyceae</taxon>
        <taxon>Coleofasciculales</taxon>
        <taxon>Coleofasciculaceae</taxon>
        <taxon>Limnofasciculus</taxon>
        <taxon>Limnofasciculus baicalensis</taxon>
    </lineage>
</organism>
<comment type="caution">
    <text evidence="2">The sequence shown here is derived from an EMBL/GenBank/DDBJ whole genome shotgun (WGS) entry which is preliminary data.</text>
</comment>
<dbReference type="RefSeq" id="WP_254012703.1">
    <property type="nucleotide sequence ID" value="NZ_JAMZMM010000154.1"/>
</dbReference>
<evidence type="ECO:0000313" key="3">
    <source>
        <dbReference type="Proteomes" id="UP001204953"/>
    </source>
</evidence>
<evidence type="ECO:0000256" key="1">
    <source>
        <dbReference type="SAM" id="MobiDB-lite"/>
    </source>
</evidence>
<dbReference type="Pfam" id="PF18934">
    <property type="entry name" value="DUF5682"/>
    <property type="match status" value="1"/>
</dbReference>